<proteinExistence type="predicted"/>
<dbReference type="PANTHER" id="PTHR21261:SF15">
    <property type="entry name" value="BEATEN PATH IIIA, ISOFORM D-RELATED"/>
    <property type="match status" value="1"/>
</dbReference>
<dbReference type="AlphaFoldDB" id="A0AAD5L4I5"/>
<dbReference type="InterPro" id="IPR003599">
    <property type="entry name" value="Ig_sub"/>
</dbReference>
<keyword evidence="3" id="KW-1015">Disulfide bond</keyword>
<name>A0AAD5L4I5_9CRUS</name>
<keyword evidence="2" id="KW-0472">Membrane</keyword>
<evidence type="ECO:0000256" key="2">
    <source>
        <dbReference type="ARBA" id="ARBA00023136"/>
    </source>
</evidence>
<organism evidence="6 7">
    <name type="scientific">Daphnia sinensis</name>
    <dbReference type="NCBI Taxonomy" id="1820382"/>
    <lineage>
        <taxon>Eukaryota</taxon>
        <taxon>Metazoa</taxon>
        <taxon>Ecdysozoa</taxon>
        <taxon>Arthropoda</taxon>
        <taxon>Crustacea</taxon>
        <taxon>Branchiopoda</taxon>
        <taxon>Diplostraca</taxon>
        <taxon>Cladocera</taxon>
        <taxon>Anomopoda</taxon>
        <taxon>Daphniidae</taxon>
        <taxon>Daphnia</taxon>
        <taxon>Daphnia similis group</taxon>
    </lineage>
</organism>
<evidence type="ECO:0000256" key="4">
    <source>
        <dbReference type="SAM" id="SignalP"/>
    </source>
</evidence>
<dbReference type="PANTHER" id="PTHR21261">
    <property type="entry name" value="BEAT PROTEIN"/>
    <property type="match status" value="1"/>
</dbReference>
<gene>
    <name evidence="6" type="ORF">GHT06_018627</name>
</gene>
<accession>A0AAD5L4I5</accession>
<evidence type="ECO:0000256" key="3">
    <source>
        <dbReference type="ARBA" id="ARBA00023157"/>
    </source>
</evidence>
<sequence length="295" mass="32622">MAVFLLFHLFLLMSFTGGALALKIVQVKVPLAALIGHSVQLECIYSLDGDSLYAVKWYRGVDEFYRYVPAEEPRATVFNLNGIEVDLDESNANRLVLRSITAETAGRFRCEVSAEAPSFETVSGHADMTVVQLPQRGPVISGGKPRYSVGDQVDLNCTSMRSSPATNLTWYINGEPAERHHLKVYPIVEDIDGLETSMLGLHFTIKTRHFRKGDLKLKCTATLAALYWQSNEASAEPDRPVHHQRSSSSDVYLDSNSRSTLASAAFTVHFLGSLQRSTLLVSFALVSVIYFVSLS</sequence>
<dbReference type="InterPro" id="IPR007110">
    <property type="entry name" value="Ig-like_dom"/>
</dbReference>
<comment type="subcellular location">
    <subcellularLocation>
        <location evidence="1">Membrane</location>
        <topology evidence="1">Single-pass membrane protein</topology>
    </subcellularLocation>
</comment>
<evidence type="ECO:0000259" key="5">
    <source>
        <dbReference type="PROSITE" id="PS50835"/>
    </source>
</evidence>
<dbReference type="SMART" id="SM00409">
    <property type="entry name" value="IG"/>
    <property type="match status" value="1"/>
</dbReference>
<dbReference type="GO" id="GO:0016020">
    <property type="term" value="C:membrane"/>
    <property type="evidence" value="ECO:0007669"/>
    <property type="project" value="UniProtKB-SubCell"/>
</dbReference>
<reference evidence="6 7" key="1">
    <citation type="submission" date="2022-05" db="EMBL/GenBank/DDBJ databases">
        <title>A multi-omics perspective on studying reproductive biology in Daphnia sinensis.</title>
        <authorList>
            <person name="Jia J."/>
        </authorList>
    </citation>
    <scope>NUCLEOTIDE SEQUENCE [LARGE SCALE GENOMIC DNA]</scope>
    <source>
        <strain evidence="6 7">WSL</strain>
    </source>
</reference>
<evidence type="ECO:0000313" key="7">
    <source>
        <dbReference type="Proteomes" id="UP000820818"/>
    </source>
</evidence>
<comment type="caution">
    <text evidence="6">The sequence shown here is derived from an EMBL/GenBank/DDBJ whole genome shotgun (WGS) entry which is preliminary data.</text>
</comment>
<evidence type="ECO:0000256" key="1">
    <source>
        <dbReference type="ARBA" id="ARBA00004167"/>
    </source>
</evidence>
<dbReference type="SUPFAM" id="SSF48726">
    <property type="entry name" value="Immunoglobulin"/>
    <property type="match status" value="2"/>
</dbReference>
<dbReference type="FunFam" id="2.60.40.10:FF:000437">
    <property type="entry name" value="Beat-IIIc, isoform A"/>
    <property type="match status" value="1"/>
</dbReference>
<dbReference type="InterPro" id="IPR013783">
    <property type="entry name" value="Ig-like_fold"/>
</dbReference>
<feature type="domain" description="Ig-like" evidence="5">
    <location>
        <begin position="134"/>
        <end position="174"/>
    </location>
</feature>
<keyword evidence="7" id="KW-1185">Reference proteome</keyword>
<dbReference type="EMBL" id="WJBH02000007">
    <property type="protein sequence ID" value="KAI9556060.1"/>
    <property type="molecule type" value="Genomic_DNA"/>
</dbReference>
<dbReference type="InterPro" id="IPR036179">
    <property type="entry name" value="Ig-like_dom_sf"/>
</dbReference>
<feature type="signal peptide" evidence="4">
    <location>
        <begin position="1"/>
        <end position="21"/>
    </location>
</feature>
<feature type="domain" description="Ig-like" evidence="5">
    <location>
        <begin position="36"/>
        <end position="123"/>
    </location>
</feature>
<dbReference type="InterPro" id="IPR013162">
    <property type="entry name" value="CD80_C2-set"/>
</dbReference>
<dbReference type="Gene3D" id="2.60.40.10">
    <property type="entry name" value="Immunoglobulins"/>
    <property type="match status" value="2"/>
</dbReference>
<evidence type="ECO:0000313" key="6">
    <source>
        <dbReference type="EMBL" id="KAI9556060.1"/>
    </source>
</evidence>
<dbReference type="PROSITE" id="PS50835">
    <property type="entry name" value="IG_LIKE"/>
    <property type="match status" value="2"/>
</dbReference>
<feature type="chain" id="PRO_5042236915" description="Ig-like domain-containing protein" evidence="4">
    <location>
        <begin position="22"/>
        <end position="295"/>
    </location>
</feature>
<protein>
    <recommendedName>
        <fullName evidence="5">Ig-like domain-containing protein</fullName>
    </recommendedName>
</protein>
<dbReference type="Pfam" id="PF08205">
    <property type="entry name" value="C2-set_2"/>
    <property type="match status" value="1"/>
</dbReference>
<dbReference type="Proteomes" id="UP000820818">
    <property type="component" value="Linkage Group LG7"/>
</dbReference>
<keyword evidence="4" id="KW-0732">Signal</keyword>